<dbReference type="Gene3D" id="1.10.287.1490">
    <property type="match status" value="1"/>
</dbReference>
<name>A0AAN8JIE5_PATCE</name>
<evidence type="ECO:0000313" key="4">
    <source>
        <dbReference type="Proteomes" id="UP001347796"/>
    </source>
</evidence>
<dbReference type="AlphaFoldDB" id="A0AAN8JIE5"/>
<comment type="caution">
    <text evidence="3">The sequence shown here is derived from an EMBL/GenBank/DDBJ whole genome shotgun (WGS) entry which is preliminary data.</text>
</comment>
<feature type="region of interest" description="Disordered" evidence="2">
    <location>
        <begin position="218"/>
        <end position="239"/>
    </location>
</feature>
<organism evidence="3 4">
    <name type="scientific">Patella caerulea</name>
    <name type="common">Rayed Mediterranean limpet</name>
    <dbReference type="NCBI Taxonomy" id="87958"/>
    <lineage>
        <taxon>Eukaryota</taxon>
        <taxon>Metazoa</taxon>
        <taxon>Spiralia</taxon>
        <taxon>Lophotrochozoa</taxon>
        <taxon>Mollusca</taxon>
        <taxon>Gastropoda</taxon>
        <taxon>Patellogastropoda</taxon>
        <taxon>Patelloidea</taxon>
        <taxon>Patellidae</taxon>
        <taxon>Patella</taxon>
    </lineage>
</organism>
<feature type="coiled-coil region" evidence="1">
    <location>
        <begin position="165"/>
        <end position="199"/>
    </location>
</feature>
<evidence type="ECO:0000256" key="1">
    <source>
        <dbReference type="SAM" id="Coils"/>
    </source>
</evidence>
<evidence type="ECO:0000313" key="3">
    <source>
        <dbReference type="EMBL" id="KAK6177565.1"/>
    </source>
</evidence>
<feature type="coiled-coil region" evidence="1">
    <location>
        <begin position="243"/>
        <end position="305"/>
    </location>
</feature>
<dbReference type="EMBL" id="JAZGQO010000010">
    <property type="protein sequence ID" value="KAK6177565.1"/>
    <property type="molecule type" value="Genomic_DNA"/>
</dbReference>
<protein>
    <submittedName>
        <fullName evidence="3">Uncharacterized protein</fullName>
    </submittedName>
</protein>
<feature type="region of interest" description="Disordered" evidence="2">
    <location>
        <begin position="383"/>
        <end position="403"/>
    </location>
</feature>
<gene>
    <name evidence="3" type="ORF">SNE40_015641</name>
</gene>
<evidence type="ECO:0000256" key="2">
    <source>
        <dbReference type="SAM" id="MobiDB-lite"/>
    </source>
</evidence>
<sequence length="559" mass="64536">MKQTASKENSTSSNEQMNTIVNNMRIENGKVKSALEDKNMALSESVTRLREELRNSDNRRSTIEQDLRKLTQDHTELIKKLSSTEANLTVAITAKEHLDFERGQLKLEVERLQQKYESAHEQTIESQARISDLVERTQRAEQNSMLSSQKLLNSSASIEANHKSKDEIKDELQKLQISYAKIEAELKHEKQRADMLQEDLLDSQKVRTSLETLCSNLKSTSSHLEDKLGSDNNEDYDDGPLELAQLQRQNQESSSQLDEERRKLRKIANCKKTADAKYEEERARNTELEKEVTQLKAHLKAARKRLKDTDYTDSRISGLQSDYDKERLQMESTLSTAKRQSQIDGSPVDNTDIRKEMEAKYRMELNRKLEDVNFYLEEQARARDKLDRSRGDNESKLMSERKRLDDENTNLRLKYEQALAAKESKEIESRRYRELYESEMKWRMRLNEQLQENTDKALNLKSKLVAEKHRSKLQASFGNFNFSAISGGSYDGSRVLGGDDVLSNKLRAELDRSIAKHLEAAPHDDVIPVVRSTDEAILNSSFAKSSAEYQRLLNRKFCV</sequence>
<accession>A0AAN8JIE5</accession>
<keyword evidence="1" id="KW-0175">Coiled coil</keyword>
<feature type="coiled-coil region" evidence="1">
    <location>
        <begin position="32"/>
        <end position="129"/>
    </location>
</feature>
<proteinExistence type="predicted"/>
<keyword evidence="4" id="KW-1185">Reference proteome</keyword>
<reference evidence="3 4" key="1">
    <citation type="submission" date="2024-01" db="EMBL/GenBank/DDBJ databases">
        <title>The genome of the rayed Mediterranean limpet Patella caerulea (Linnaeus, 1758).</title>
        <authorList>
            <person name="Anh-Thu Weber A."/>
            <person name="Halstead-Nussloch G."/>
        </authorList>
    </citation>
    <scope>NUCLEOTIDE SEQUENCE [LARGE SCALE GENOMIC DNA]</scope>
    <source>
        <strain evidence="3">AATW-2023a</strain>
        <tissue evidence="3">Whole specimen</tissue>
    </source>
</reference>
<dbReference type="Proteomes" id="UP001347796">
    <property type="component" value="Unassembled WGS sequence"/>
</dbReference>